<evidence type="ECO:0000313" key="3">
    <source>
        <dbReference type="EMBL" id="CCH28298.1"/>
    </source>
</evidence>
<dbReference type="PANTHER" id="PTHR35176">
    <property type="entry name" value="HEME OXYGENASE HI_0854-RELATED"/>
    <property type="match status" value="1"/>
</dbReference>
<feature type="domain" description="Pyridoxamine 5'-phosphate oxidase N-terminal" evidence="2">
    <location>
        <begin position="22"/>
        <end position="145"/>
    </location>
</feature>
<dbReference type="RefSeq" id="WP_015098411.1">
    <property type="nucleotide sequence ID" value="NC_019673.1"/>
</dbReference>
<dbReference type="GO" id="GO:0005829">
    <property type="term" value="C:cytosol"/>
    <property type="evidence" value="ECO:0007669"/>
    <property type="project" value="TreeGrafter"/>
</dbReference>
<dbReference type="OrthoDB" id="157302at2"/>
<dbReference type="Proteomes" id="UP000006281">
    <property type="component" value="Chromosome"/>
</dbReference>
<dbReference type="PATRIC" id="fig|1179773.3.peg.973"/>
<dbReference type="EMBL" id="HE804045">
    <property type="protein sequence ID" value="CCH28298.1"/>
    <property type="molecule type" value="Genomic_DNA"/>
</dbReference>
<evidence type="ECO:0000313" key="4">
    <source>
        <dbReference type="Proteomes" id="UP000006281"/>
    </source>
</evidence>
<dbReference type="STRING" id="1179773.BN6_09690"/>
<dbReference type="BioCyc" id="SESP1179773:BN6_RS04770-MONOMER"/>
<dbReference type="AlphaFoldDB" id="K0JVQ8"/>
<reference evidence="3 4" key="1">
    <citation type="journal article" date="2012" name="BMC Genomics">
        <title>Complete genome sequence of Saccharothrix espanaensis DSM 44229T and comparison to the other completely sequenced Pseudonocardiaceae.</title>
        <authorList>
            <person name="Strobel T."/>
            <person name="Al-Dilaimi A."/>
            <person name="Blom J."/>
            <person name="Gessner A."/>
            <person name="Kalinowski J."/>
            <person name="Luzhetska M."/>
            <person name="Puhler A."/>
            <person name="Szczepanowski R."/>
            <person name="Bechthold A."/>
            <person name="Ruckert C."/>
        </authorList>
    </citation>
    <scope>NUCLEOTIDE SEQUENCE [LARGE SCALE GENOMIC DNA]</scope>
    <source>
        <strain evidence="4">ATCC 51144 / DSM 44229 / JCM 9112 / NBRC 15066 / NRRL 15764</strain>
    </source>
</reference>
<dbReference type="GO" id="GO:0070967">
    <property type="term" value="F:coenzyme F420 binding"/>
    <property type="evidence" value="ECO:0007669"/>
    <property type="project" value="TreeGrafter"/>
</dbReference>
<proteinExistence type="predicted"/>
<dbReference type="SUPFAM" id="SSF50475">
    <property type="entry name" value="FMN-binding split barrel"/>
    <property type="match status" value="1"/>
</dbReference>
<accession>K0JVQ8</accession>
<dbReference type="GO" id="GO:0016627">
    <property type="term" value="F:oxidoreductase activity, acting on the CH-CH group of donors"/>
    <property type="evidence" value="ECO:0007669"/>
    <property type="project" value="TreeGrafter"/>
</dbReference>
<dbReference type="Gene3D" id="2.30.110.10">
    <property type="entry name" value="Electron Transport, Fmn-binding Protein, Chain A"/>
    <property type="match status" value="1"/>
</dbReference>
<protein>
    <recommendedName>
        <fullName evidence="2">Pyridoxamine 5'-phosphate oxidase N-terminal domain-containing protein</fullName>
    </recommendedName>
</protein>
<dbReference type="KEGG" id="sesp:BN6_09690"/>
<sequence length="164" mass="17962">MTSTDTDPRYGDPDAPATPWTEARRKFAEAEVYWLSTVRPDGRPHVTPLIAVWHDEAVHLCTGQDERKARNVAENPNVVVTTGDNALHGGLDLVVEGTAERVTDPGALAALAAAWEAKYGPDWHLDVVEGGFANPHGVALVFRVEPVTAFGFGKDPYSQTRWRF</sequence>
<dbReference type="PANTHER" id="PTHR35176:SF4">
    <property type="entry name" value="PYRIDOXAMINE 5'-PHOSPHATE OXIDASE-RELATED FMN-BINDING"/>
    <property type="match status" value="1"/>
</dbReference>
<name>K0JVQ8_SACES</name>
<dbReference type="InterPro" id="IPR011576">
    <property type="entry name" value="Pyridox_Oxase_N"/>
</dbReference>
<dbReference type="Pfam" id="PF01243">
    <property type="entry name" value="PNPOx_N"/>
    <property type="match status" value="1"/>
</dbReference>
<evidence type="ECO:0000259" key="2">
    <source>
        <dbReference type="Pfam" id="PF01243"/>
    </source>
</evidence>
<keyword evidence="4" id="KW-1185">Reference proteome</keyword>
<gene>
    <name evidence="3" type="ordered locus">BN6_09690</name>
</gene>
<dbReference type="InterPro" id="IPR012349">
    <property type="entry name" value="Split_barrel_FMN-bd"/>
</dbReference>
<organism evidence="3 4">
    <name type="scientific">Saccharothrix espanaensis (strain ATCC 51144 / DSM 44229 / JCM 9112 / NBRC 15066 / NRRL 15764)</name>
    <dbReference type="NCBI Taxonomy" id="1179773"/>
    <lineage>
        <taxon>Bacteria</taxon>
        <taxon>Bacillati</taxon>
        <taxon>Actinomycetota</taxon>
        <taxon>Actinomycetes</taxon>
        <taxon>Pseudonocardiales</taxon>
        <taxon>Pseudonocardiaceae</taxon>
        <taxon>Saccharothrix</taxon>
    </lineage>
</organism>
<evidence type="ECO:0000256" key="1">
    <source>
        <dbReference type="ARBA" id="ARBA00023002"/>
    </source>
</evidence>
<dbReference type="eggNOG" id="COG3467">
    <property type="taxonomic scope" value="Bacteria"/>
</dbReference>
<dbReference type="HOGENOM" id="CLU_115408_0_0_11"/>
<dbReference type="InterPro" id="IPR052019">
    <property type="entry name" value="F420H2_bilvrd_red/Heme_oxyg"/>
</dbReference>
<keyword evidence="1" id="KW-0560">Oxidoreductase</keyword>